<gene>
    <name evidence="2" type="ORF">LPTSP3_g05480</name>
</gene>
<keyword evidence="2" id="KW-0540">Nuclease</keyword>
<dbReference type="InterPro" id="IPR004843">
    <property type="entry name" value="Calcineurin-like_PHP"/>
</dbReference>
<proteinExistence type="predicted"/>
<keyword evidence="3" id="KW-1185">Reference proteome</keyword>
<name>A0ABM7URB1_9LEPT</name>
<sequence>MKLIQTSDLHLSASNDKEYGLGVLREIFQTAEKNEVVTILLCGDIFDTYSDLEALRTAFIEESKQFSGKIYFLPGNHEALRRKGSENGYGKFDWGTQIQVIDGEPYELISLNEEIEILGIPHQENYGRLLTGNPPVKKAKFRIGMAHATVSGMSFAGINNEEEDGGILDSNQLQSLNCDYVAVGHIHSARSQVFGNCEIAYAGSSRVWRKGETGPRQGYLLEIKNNRIQKSPLVWEKAGQFREVNIDLALDGKPEKNPEFYFEGFGPNDWVYIRWNGYVEDMNPKKDFELQLLKEWKPKFRTMDFDKEESGLRLISGIQENAFIKRFVEEMEKRKAGEDPKTWERMKRLGFEMLLSGKN</sequence>
<dbReference type="InterPro" id="IPR029052">
    <property type="entry name" value="Metallo-depent_PP-like"/>
</dbReference>
<dbReference type="Pfam" id="PF00149">
    <property type="entry name" value="Metallophos"/>
    <property type="match status" value="1"/>
</dbReference>
<keyword evidence="2" id="KW-0378">Hydrolase</keyword>
<evidence type="ECO:0000313" key="2">
    <source>
        <dbReference type="EMBL" id="BDA77618.1"/>
    </source>
</evidence>
<dbReference type="EMBL" id="AP025028">
    <property type="protein sequence ID" value="BDA77618.1"/>
    <property type="molecule type" value="Genomic_DNA"/>
</dbReference>
<protein>
    <submittedName>
        <fullName evidence="2">DNA repair exonuclease</fullName>
    </submittedName>
</protein>
<dbReference type="InterPro" id="IPR050535">
    <property type="entry name" value="DNA_Repair-Maintenance_Comp"/>
</dbReference>
<dbReference type="Gene3D" id="3.60.21.10">
    <property type="match status" value="1"/>
</dbReference>
<dbReference type="SUPFAM" id="SSF56300">
    <property type="entry name" value="Metallo-dependent phosphatases"/>
    <property type="match status" value="1"/>
</dbReference>
<dbReference type="PANTHER" id="PTHR30337:SF7">
    <property type="entry name" value="PHOSPHOESTERASE"/>
    <property type="match status" value="1"/>
</dbReference>
<organism evidence="2 3">
    <name type="scientific">Leptospira kobayashii</name>
    <dbReference type="NCBI Taxonomy" id="1917830"/>
    <lineage>
        <taxon>Bacteria</taxon>
        <taxon>Pseudomonadati</taxon>
        <taxon>Spirochaetota</taxon>
        <taxon>Spirochaetia</taxon>
        <taxon>Leptospirales</taxon>
        <taxon>Leptospiraceae</taxon>
        <taxon>Leptospira</taxon>
    </lineage>
</organism>
<dbReference type="PANTHER" id="PTHR30337">
    <property type="entry name" value="COMPONENT OF ATP-DEPENDENT DSDNA EXONUCLEASE"/>
    <property type="match status" value="1"/>
</dbReference>
<dbReference type="GO" id="GO:0004527">
    <property type="term" value="F:exonuclease activity"/>
    <property type="evidence" value="ECO:0007669"/>
    <property type="project" value="UniProtKB-KW"/>
</dbReference>
<keyword evidence="2" id="KW-0269">Exonuclease</keyword>
<accession>A0ABM7URB1</accession>
<evidence type="ECO:0000259" key="1">
    <source>
        <dbReference type="Pfam" id="PF00149"/>
    </source>
</evidence>
<dbReference type="Proteomes" id="UP000245263">
    <property type="component" value="Chromosome 1"/>
</dbReference>
<dbReference type="RefSeq" id="WP_109020062.1">
    <property type="nucleotide sequence ID" value="NZ_AP025028.1"/>
</dbReference>
<reference evidence="2 3" key="1">
    <citation type="submission" date="2021-08" db="EMBL/GenBank/DDBJ databases">
        <title>Complete genome sequence of Leptospira kobayashii strain E30.</title>
        <authorList>
            <person name="Nakao R."/>
            <person name="Nakamura S."/>
            <person name="Masuzawa T."/>
            <person name="Koizumi N."/>
        </authorList>
    </citation>
    <scope>NUCLEOTIDE SEQUENCE [LARGE SCALE GENOMIC DNA]</scope>
    <source>
        <strain evidence="2 3">E30</strain>
    </source>
</reference>
<feature type="domain" description="Calcineurin-like phosphoesterase" evidence="1">
    <location>
        <begin position="1"/>
        <end position="188"/>
    </location>
</feature>
<evidence type="ECO:0000313" key="3">
    <source>
        <dbReference type="Proteomes" id="UP000245263"/>
    </source>
</evidence>